<feature type="transmembrane region" description="Helical" evidence="1">
    <location>
        <begin position="152"/>
        <end position="172"/>
    </location>
</feature>
<accession>A0A842CSV4</accession>
<keyword evidence="1" id="KW-1133">Transmembrane helix</keyword>
<feature type="transmembrane region" description="Helical" evidence="1">
    <location>
        <begin position="184"/>
        <end position="204"/>
    </location>
</feature>
<dbReference type="GO" id="GO:0042802">
    <property type="term" value="F:identical protein binding"/>
    <property type="evidence" value="ECO:0007669"/>
    <property type="project" value="TreeGrafter"/>
</dbReference>
<dbReference type="EMBL" id="JAARWW010000009">
    <property type="protein sequence ID" value="MBC2005318.1"/>
    <property type="molecule type" value="Genomic_DNA"/>
</dbReference>
<dbReference type="Proteomes" id="UP000546806">
    <property type="component" value="Unassembled WGS sequence"/>
</dbReference>
<sequence>MGSIIIFFIGGVLQLLGITVVANLLANKILPVKTILFATLFMSLGIIFLNSIQYFTIIYTTAVLVFFLKRRGGTWIISFVAPMLSFIVIVIADYLVSWMVGEGLGFYLHDYNNVYLNFVFLIPNFVCAYLIGALIYWILYKRNFQGVLNRNGFVIVALMAMTMAITYLFIYLEGALGFPKGLTSIYLILFVTFFITISIVFLIMDRIRKEHDKHQKQATELAQLSDYTERLEKLYTNMNTFRHDYINILASLHGYIEQGDTLQLKTYFKNTITPLKTNLTNNQNQLATLQKINNLTFRATLNTLFTKAKQKRIDLHLEITDHFQMTDEQCTTIENQLAELINQHQNTKLKLNLTPSGIERMSSE</sequence>
<evidence type="ECO:0000256" key="1">
    <source>
        <dbReference type="SAM" id="Phobius"/>
    </source>
</evidence>
<feature type="transmembrane region" description="Helical" evidence="1">
    <location>
        <begin position="75"/>
        <end position="95"/>
    </location>
</feature>
<evidence type="ECO:0000313" key="2">
    <source>
        <dbReference type="EMBL" id="MBC2005318.1"/>
    </source>
</evidence>
<reference evidence="2 3" key="1">
    <citation type="submission" date="2020-03" db="EMBL/GenBank/DDBJ databases">
        <title>Soil Listeria distribution.</title>
        <authorList>
            <person name="Liao J."/>
            <person name="Wiedmann M."/>
        </authorList>
    </citation>
    <scope>NUCLEOTIDE SEQUENCE [LARGE SCALE GENOMIC DNA]</scope>
    <source>
        <strain evidence="2 3">FSL L7-0435</strain>
    </source>
</reference>
<feature type="transmembrane region" description="Helical" evidence="1">
    <location>
        <begin position="5"/>
        <end position="26"/>
    </location>
</feature>
<gene>
    <name evidence="2" type="ORF">HCA78_16200</name>
</gene>
<feature type="transmembrane region" description="Helical" evidence="1">
    <location>
        <begin position="46"/>
        <end position="68"/>
    </location>
</feature>
<dbReference type="PANTHER" id="PTHR40448">
    <property type="entry name" value="TWO-COMPONENT SENSOR HISTIDINE KINASE"/>
    <property type="match status" value="1"/>
</dbReference>
<dbReference type="RefSeq" id="WP_185534022.1">
    <property type="nucleotide sequence ID" value="NZ_JAARWW010000009.1"/>
</dbReference>
<keyword evidence="1" id="KW-0472">Membrane</keyword>
<evidence type="ECO:0000313" key="3">
    <source>
        <dbReference type="Proteomes" id="UP000546806"/>
    </source>
</evidence>
<feature type="transmembrane region" description="Helical" evidence="1">
    <location>
        <begin position="115"/>
        <end position="140"/>
    </location>
</feature>
<proteinExistence type="predicted"/>
<keyword evidence="1" id="KW-0812">Transmembrane</keyword>
<organism evidence="2 3">
    <name type="scientific">Listeria booriae</name>
    <dbReference type="NCBI Taxonomy" id="1552123"/>
    <lineage>
        <taxon>Bacteria</taxon>
        <taxon>Bacillati</taxon>
        <taxon>Bacillota</taxon>
        <taxon>Bacilli</taxon>
        <taxon>Bacillales</taxon>
        <taxon>Listeriaceae</taxon>
        <taxon>Listeria</taxon>
    </lineage>
</organism>
<comment type="caution">
    <text evidence="2">The sequence shown here is derived from an EMBL/GenBank/DDBJ whole genome shotgun (WGS) entry which is preliminary data.</text>
</comment>
<dbReference type="AlphaFoldDB" id="A0A842CSV4"/>
<protein>
    <submittedName>
        <fullName evidence="2">Uncharacterized protein</fullName>
    </submittedName>
</protein>
<dbReference type="PANTHER" id="PTHR40448:SF1">
    <property type="entry name" value="TWO-COMPONENT SENSOR HISTIDINE KINASE"/>
    <property type="match status" value="1"/>
</dbReference>
<name>A0A842CSV4_9LIST</name>